<reference evidence="3 4" key="1">
    <citation type="journal article" date="2020" name="Cell">
        <title>Large-Scale Comparative Analyses of Tick Genomes Elucidate Their Genetic Diversity and Vector Capacities.</title>
        <authorList>
            <consortium name="Tick Genome and Microbiome Consortium (TIGMIC)"/>
            <person name="Jia N."/>
            <person name="Wang J."/>
            <person name="Shi W."/>
            <person name="Du L."/>
            <person name="Sun Y."/>
            <person name="Zhan W."/>
            <person name="Jiang J.F."/>
            <person name="Wang Q."/>
            <person name="Zhang B."/>
            <person name="Ji P."/>
            <person name="Bell-Sakyi L."/>
            <person name="Cui X.M."/>
            <person name="Yuan T.T."/>
            <person name="Jiang B.G."/>
            <person name="Yang W.F."/>
            <person name="Lam T.T."/>
            <person name="Chang Q.C."/>
            <person name="Ding S.J."/>
            <person name="Wang X.J."/>
            <person name="Zhu J.G."/>
            <person name="Ruan X.D."/>
            <person name="Zhao L."/>
            <person name="Wei J.T."/>
            <person name="Ye R.Z."/>
            <person name="Que T.C."/>
            <person name="Du C.H."/>
            <person name="Zhou Y.H."/>
            <person name="Cheng J.X."/>
            <person name="Dai P.F."/>
            <person name="Guo W.B."/>
            <person name="Han X.H."/>
            <person name="Huang E.J."/>
            <person name="Li L.F."/>
            <person name="Wei W."/>
            <person name="Gao Y.C."/>
            <person name="Liu J.Z."/>
            <person name="Shao H.Z."/>
            <person name="Wang X."/>
            <person name="Wang C.C."/>
            <person name="Yang T.C."/>
            <person name="Huo Q.B."/>
            <person name="Li W."/>
            <person name="Chen H.Y."/>
            <person name="Chen S.E."/>
            <person name="Zhou L.G."/>
            <person name="Ni X.B."/>
            <person name="Tian J.H."/>
            <person name="Sheng Y."/>
            <person name="Liu T."/>
            <person name="Pan Y.S."/>
            <person name="Xia L.Y."/>
            <person name="Li J."/>
            <person name="Zhao F."/>
            <person name="Cao W.C."/>
        </authorList>
    </citation>
    <scope>NUCLEOTIDE SEQUENCE [LARGE SCALE GENOMIC DNA]</scope>
    <source>
        <strain evidence="3">HaeL-2018</strain>
    </source>
</reference>
<dbReference type="OrthoDB" id="6490717at2759"/>
<dbReference type="VEuPathDB" id="VectorBase:HLOH_055511"/>
<keyword evidence="4" id="KW-1185">Reference proteome</keyword>
<protein>
    <recommendedName>
        <fullName evidence="2">Fibronectin type-III domain-containing protein</fullName>
    </recommendedName>
</protein>
<dbReference type="Pfam" id="PF00041">
    <property type="entry name" value="fn3"/>
    <property type="match status" value="1"/>
</dbReference>
<dbReference type="PROSITE" id="PS50853">
    <property type="entry name" value="FN3"/>
    <property type="match status" value="1"/>
</dbReference>
<dbReference type="InterPro" id="IPR050964">
    <property type="entry name" value="Striated_Muscle_Regulatory"/>
</dbReference>
<evidence type="ECO:0000256" key="1">
    <source>
        <dbReference type="ARBA" id="ARBA00022737"/>
    </source>
</evidence>
<gene>
    <name evidence="3" type="ORF">HPB48_000464</name>
</gene>
<dbReference type="InterPro" id="IPR036116">
    <property type="entry name" value="FN3_sf"/>
</dbReference>
<dbReference type="AlphaFoldDB" id="A0A9J6FTH4"/>
<organism evidence="3 4">
    <name type="scientific">Haemaphysalis longicornis</name>
    <name type="common">Bush tick</name>
    <dbReference type="NCBI Taxonomy" id="44386"/>
    <lineage>
        <taxon>Eukaryota</taxon>
        <taxon>Metazoa</taxon>
        <taxon>Ecdysozoa</taxon>
        <taxon>Arthropoda</taxon>
        <taxon>Chelicerata</taxon>
        <taxon>Arachnida</taxon>
        <taxon>Acari</taxon>
        <taxon>Parasitiformes</taxon>
        <taxon>Ixodida</taxon>
        <taxon>Ixodoidea</taxon>
        <taxon>Ixodidae</taxon>
        <taxon>Haemaphysalinae</taxon>
        <taxon>Haemaphysalis</taxon>
    </lineage>
</organism>
<accession>A0A9J6FTH4</accession>
<dbReference type="Proteomes" id="UP000821853">
    <property type="component" value="Chromosome 2"/>
</dbReference>
<dbReference type="OMA" id="WESETHE"/>
<dbReference type="PANTHER" id="PTHR13817:SF166">
    <property type="entry name" value="NEURONAL IGCAM-RELATED"/>
    <property type="match status" value="1"/>
</dbReference>
<name>A0A9J6FTH4_HAELO</name>
<dbReference type="EMBL" id="JABSTR010000004">
    <property type="protein sequence ID" value="KAH9366570.1"/>
    <property type="molecule type" value="Genomic_DNA"/>
</dbReference>
<keyword evidence="1" id="KW-0677">Repeat</keyword>
<dbReference type="CDD" id="cd00063">
    <property type="entry name" value="FN3"/>
    <property type="match status" value="1"/>
</dbReference>
<evidence type="ECO:0000313" key="3">
    <source>
        <dbReference type="EMBL" id="KAH9366570.1"/>
    </source>
</evidence>
<dbReference type="SUPFAM" id="SSF49265">
    <property type="entry name" value="Fibronectin type III"/>
    <property type="match status" value="1"/>
</dbReference>
<dbReference type="InterPro" id="IPR013783">
    <property type="entry name" value="Ig-like_fold"/>
</dbReference>
<sequence length="185" mass="20939">MVVYTPLEFRVSNCRKLKRIRKVVTVPSVLRSANLTGLHPYTKYNVSLSGVTVKPGPEHSTTLYTEATVPERAPENVKIGRTTGTSSSLAWSEVPCEFANGPNLFYYLELESRDMWDQKHRNRTTTASSFTYNDLVPYTRYQVKVFAQNDAGRLPHFSPLDFITAPEGETYSHTVRTSNTFSTFS</sequence>
<proteinExistence type="predicted"/>
<dbReference type="InterPro" id="IPR003961">
    <property type="entry name" value="FN3_dom"/>
</dbReference>
<comment type="caution">
    <text evidence="3">The sequence shown here is derived from an EMBL/GenBank/DDBJ whole genome shotgun (WGS) entry which is preliminary data.</text>
</comment>
<dbReference type="Gene3D" id="2.60.40.10">
    <property type="entry name" value="Immunoglobulins"/>
    <property type="match status" value="2"/>
</dbReference>
<evidence type="ECO:0000313" key="4">
    <source>
        <dbReference type="Proteomes" id="UP000821853"/>
    </source>
</evidence>
<evidence type="ECO:0000259" key="2">
    <source>
        <dbReference type="PROSITE" id="PS50853"/>
    </source>
</evidence>
<dbReference type="PANTHER" id="PTHR13817">
    <property type="entry name" value="TITIN"/>
    <property type="match status" value="1"/>
</dbReference>
<feature type="domain" description="Fibronectin type-III" evidence="2">
    <location>
        <begin position="73"/>
        <end position="168"/>
    </location>
</feature>
<dbReference type="SMART" id="SM00060">
    <property type="entry name" value="FN3"/>
    <property type="match status" value="1"/>
</dbReference>